<gene>
    <name evidence="1" type="ORF">UFOPK2809_00001</name>
</gene>
<sequence length="93" mass="9502">MVAGGQLHLGTSAPRHLGTSEALGAVTIPADSPVVATIEFAGAADVDYAVQAATAWPATLLRALRASREIKAGCVWLNNHVPIVSEMPLGGSK</sequence>
<dbReference type="AlphaFoldDB" id="A0A6J6SLN8"/>
<organism evidence="1">
    <name type="scientific">freshwater metagenome</name>
    <dbReference type="NCBI Taxonomy" id="449393"/>
    <lineage>
        <taxon>unclassified sequences</taxon>
        <taxon>metagenomes</taxon>
        <taxon>ecological metagenomes</taxon>
    </lineage>
</organism>
<name>A0A6J6SLN8_9ZZZZ</name>
<reference evidence="1" key="1">
    <citation type="submission" date="2020-05" db="EMBL/GenBank/DDBJ databases">
        <authorList>
            <person name="Chiriac C."/>
            <person name="Salcher M."/>
            <person name="Ghai R."/>
            <person name="Kavagutti S V."/>
        </authorList>
    </citation>
    <scope>NUCLEOTIDE SEQUENCE</scope>
</reference>
<protein>
    <submittedName>
        <fullName evidence="1">Unannotated protein</fullName>
    </submittedName>
</protein>
<proteinExistence type="predicted"/>
<evidence type="ECO:0000313" key="1">
    <source>
        <dbReference type="EMBL" id="CAB4735648.1"/>
    </source>
</evidence>
<dbReference type="EMBL" id="CAEZZA010000001">
    <property type="protein sequence ID" value="CAB4735648.1"/>
    <property type="molecule type" value="Genomic_DNA"/>
</dbReference>
<accession>A0A6J6SLN8</accession>